<evidence type="ECO:0000256" key="1">
    <source>
        <dbReference type="SAM" id="MobiDB-lite"/>
    </source>
</evidence>
<evidence type="ECO:0000313" key="3">
    <source>
        <dbReference type="Proteomes" id="UP000268350"/>
    </source>
</evidence>
<feature type="region of interest" description="Disordered" evidence="1">
    <location>
        <begin position="113"/>
        <end position="133"/>
    </location>
</feature>
<name>A0A3B0KE22_DROGU</name>
<feature type="region of interest" description="Disordered" evidence="1">
    <location>
        <begin position="1"/>
        <end position="60"/>
    </location>
</feature>
<feature type="non-terminal residue" evidence="2">
    <location>
        <position position="176"/>
    </location>
</feature>
<gene>
    <name evidence="2" type="ORF">DGUA_6G008766</name>
</gene>
<evidence type="ECO:0000313" key="2">
    <source>
        <dbReference type="EMBL" id="SPP86550.1"/>
    </source>
</evidence>
<proteinExistence type="predicted"/>
<feature type="compositionally biased region" description="Polar residues" evidence="1">
    <location>
        <begin position="1"/>
        <end position="15"/>
    </location>
</feature>
<sequence>MSLPNEQTTDLQHNQTEPEPRQHEILPSTGTAPSTATTTPYTTPSTTTHTTPNELKHRLTPLNVRRLSGYANPQMVNDATGAGAGAGTGTGAGAGAAIDNDPPPITINMNMSHNNNNNNNNNTNNKNTTTTTTTPPSAYATPPIYQQQLSTLTATTPLDVLASDDKYKLFTIFNGN</sequence>
<feature type="compositionally biased region" description="Low complexity" evidence="1">
    <location>
        <begin position="27"/>
        <end position="52"/>
    </location>
</feature>
<reference evidence="3" key="1">
    <citation type="submission" date="2018-01" db="EMBL/GenBank/DDBJ databases">
        <authorList>
            <person name="Alioto T."/>
            <person name="Alioto T."/>
        </authorList>
    </citation>
    <scope>NUCLEOTIDE SEQUENCE [LARGE SCALE GENOMIC DNA]</scope>
</reference>
<organism evidence="2 3">
    <name type="scientific">Drosophila guanche</name>
    <name type="common">Fruit fly</name>
    <dbReference type="NCBI Taxonomy" id="7266"/>
    <lineage>
        <taxon>Eukaryota</taxon>
        <taxon>Metazoa</taxon>
        <taxon>Ecdysozoa</taxon>
        <taxon>Arthropoda</taxon>
        <taxon>Hexapoda</taxon>
        <taxon>Insecta</taxon>
        <taxon>Pterygota</taxon>
        <taxon>Neoptera</taxon>
        <taxon>Endopterygota</taxon>
        <taxon>Diptera</taxon>
        <taxon>Brachycera</taxon>
        <taxon>Muscomorpha</taxon>
        <taxon>Ephydroidea</taxon>
        <taxon>Drosophilidae</taxon>
        <taxon>Drosophila</taxon>
        <taxon>Sophophora</taxon>
    </lineage>
</organism>
<accession>A0A3B0KE22</accession>
<protein>
    <submittedName>
        <fullName evidence="2">Uncharacterized protein</fullName>
    </submittedName>
</protein>
<dbReference type="EMBL" id="OUUW01000011">
    <property type="protein sequence ID" value="SPP86550.1"/>
    <property type="molecule type" value="Genomic_DNA"/>
</dbReference>
<dbReference type="Proteomes" id="UP000268350">
    <property type="component" value="Unassembled WGS sequence"/>
</dbReference>
<dbReference type="OrthoDB" id="5791097at2759"/>
<keyword evidence="3" id="KW-1185">Reference proteome</keyword>
<feature type="compositionally biased region" description="Low complexity" evidence="1">
    <location>
        <begin position="114"/>
        <end position="133"/>
    </location>
</feature>
<dbReference type="AlphaFoldDB" id="A0A3B0KE22"/>